<organism evidence="1 2">
    <name type="scientific">Oryza meyeriana var. granulata</name>
    <dbReference type="NCBI Taxonomy" id="110450"/>
    <lineage>
        <taxon>Eukaryota</taxon>
        <taxon>Viridiplantae</taxon>
        <taxon>Streptophyta</taxon>
        <taxon>Embryophyta</taxon>
        <taxon>Tracheophyta</taxon>
        <taxon>Spermatophyta</taxon>
        <taxon>Magnoliopsida</taxon>
        <taxon>Liliopsida</taxon>
        <taxon>Poales</taxon>
        <taxon>Poaceae</taxon>
        <taxon>BOP clade</taxon>
        <taxon>Oryzoideae</taxon>
        <taxon>Oryzeae</taxon>
        <taxon>Oryzinae</taxon>
        <taxon>Oryza</taxon>
        <taxon>Oryza meyeriana</taxon>
    </lineage>
</organism>
<sequence length="65" mass="6908">MGLQQGLMDEAVLQQGITPSQGIIAVVHGNGATRTRSKAQAHNLSTVNHSVAWTGSRPLVVLFEK</sequence>
<keyword evidence="2" id="KW-1185">Reference proteome</keyword>
<dbReference type="EMBL" id="SPHZ02000001">
    <property type="protein sequence ID" value="KAF0936003.1"/>
    <property type="molecule type" value="Genomic_DNA"/>
</dbReference>
<dbReference type="Proteomes" id="UP000479710">
    <property type="component" value="Unassembled WGS sequence"/>
</dbReference>
<name>A0A6G1FGQ3_9ORYZ</name>
<reference evidence="1 2" key="1">
    <citation type="submission" date="2019-11" db="EMBL/GenBank/DDBJ databases">
        <title>Whole genome sequence of Oryza granulata.</title>
        <authorList>
            <person name="Li W."/>
        </authorList>
    </citation>
    <scope>NUCLEOTIDE SEQUENCE [LARGE SCALE GENOMIC DNA]</scope>
    <source>
        <strain evidence="2">cv. Menghai</strain>
        <tissue evidence="1">Leaf</tissue>
    </source>
</reference>
<protein>
    <submittedName>
        <fullName evidence="1">Uncharacterized protein</fullName>
    </submittedName>
</protein>
<evidence type="ECO:0000313" key="1">
    <source>
        <dbReference type="EMBL" id="KAF0936003.1"/>
    </source>
</evidence>
<proteinExistence type="predicted"/>
<accession>A0A6G1FGQ3</accession>
<evidence type="ECO:0000313" key="2">
    <source>
        <dbReference type="Proteomes" id="UP000479710"/>
    </source>
</evidence>
<comment type="caution">
    <text evidence="1">The sequence shown here is derived from an EMBL/GenBank/DDBJ whole genome shotgun (WGS) entry which is preliminary data.</text>
</comment>
<dbReference type="AlphaFoldDB" id="A0A6G1FGQ3"/>
<gene>
    <name evidence="1" type="ORF">E2562_037764</name>
</gene>